<organism evidence="2 3">
    <name type="scientific">Nocardioides glacieisoli</name>
    <dbReference type="NCBI Taxonomy" id="1168730"/>
    <lineage>
        <taxon>Bacteria</taxon>
        <taxon>Bacillati</taxon>
        <taxon>Actinomycetota</taxon>
        <taxon>Actinomycetes</taxon>
        <taxon>Propionibacteriales</taxon>
        <taxon>Nocardioidaceae</taxon>
        <taxon>Nocardioides</taxon>
    </lineage>
</organism>
<protein>
    <submittedName>
        <fullName evidence="2">MOSC domain-containing protein</fullName>
    </submittedName>
</protein>
<accession>A0A4Q2RTE4</accession>
<evidence type="ECO:0000313" key="2">
    <source>
        <dbReference type="EMBL" id="RYB92267.1"/>
    </source>
</evidence>
<sequence>MTFETVGSVAALQIAATKGFALRSVPTVQVTPTGIEGNREFFLVDVDERLYSVPKDPIFLGLWTAYDPGTRVLCIGRAEKVECVAEVRDEGSVRQFEFDERVVDGYWTPGPWDEFVSRLAGRRLRLARCATTGGGFDVYPVTLLSTASLHALGSEPDGRPVDPRRFRLNMTLDLGGRPFAEDGWSARVLAVGACELRLRGGIPRCLAVENRPDDGNRDFRVQRRIREVRGATPSEAGPSVLLGVYAEVVTPGTVSVGDCVQLAR</sequence>
<dbReference type="SUPFAM" id="SSF141673">
    <property type="entry name" value="MOSC N-terminal domain-like"/>
    <property type="match status" value="1"/>
</dbReference>
<dbReference type="GO" id="GO:0030151">
    <property type="term" value="F:molybdenum ion binding"/>
    <property type="evidence" value="ECO:0007669"/>
    <property type="project" value="InterPro"/>
</dbReference>
<dbReference type="GO" id="GO:0003824">
    <property type="term" value="F:catalytic activity"/>
    <property type="evidence" value="ECO:0007669"/>
    <property type="project" value="InterPro"/>
</dbReference>
<evidence type="ECO:0000313" key="3">
    <source>
        <dbReference type="Proteomes" id="UP000291838"/>
    </source>
</evidence>
<dbReference type="InterPro" id="IPR005302">
    <property type="entry name" value="MoCF_Sase_C"/>
</dbReference>
<dbReference type="OrthoDB" id="9793178at2"/>
<comment type="caution">
    <text evidence="2">The sequence shown here is derived from an EMBL/GenBank/DDBJ whole genome shotgun (WGS) entry which is preliminary data.</text>
</comment>
<proteinExistence type="predicted"/>
<dbReference type="EMBL" id="SDWS01000002">
    <property type="protein sequence ID" value="RYB92267.1"/>
    <property type="molecule type" value="Genomic_DNA"/>
</dbReference>
<gene>
    <name evidence="2" type="ORF">EUA06_04705</name>
</gene>
<reference evidence="2 3" key="1">
    <citation type="submission" date="2019-01" db="EMBL/GenBank/DDBJ databases">
        <title>Novel species of Nocardioides.</title>
        <authorList>
            <person name="Liu Q."/>
            <person name="Xin Y.-H."/>
        </authorList>
    </citation>
    <scope>NUCLEOTIDE SEQUENCE [LARGE SCALE GENOMIC DNA]</scope>
    <source>
        <strain evidence="2 3">HLT3-15</strain>
    </source>
</reference>
<dbReference type="PROSITE" id="PS51340">
    <property type="entry name" value="MOSC"/>
    <property type="match status" value="1"/>
</dbReference>
<dbReference type="AlphaFoldDB" id="A0A4Q2RTE4"/>
<keyword evidence="3" id="KW-1185">Reference proteome</keyword>
<dbReference type="GO" id="GO:0030170">
    <property type="term" value="F:pyridoxal phosphate binding"/>
    <property type="evidence" value="ECO:0007669"/>
    <property type="project" value="InterPro"/>
</dbReference>
<evidence type="ECO:0000259" key="1">
    <source>
        <dbReference type="PROSITE" id="PS51340"/>
    </source>
</evidence>
<dbReference type="Pfam" id="PF03473">
    <property type="entry name" value="MOSC"/>
    <property type="match status" value="1"/>
</dbReference>
<dbReference type="RefSeq" id="WP_129473873.1">
    <property type="nucleotide sequence ID" value="NZ_SDWS01000002.1"/>
</dbReference>
<dbReference type="InterPro" id="IPR011037">
    <property type="entry name" value="Pyrv_Knase-like_insert_dom_sf"/>
</dbReference>
<dbReference type="SUPFAM" id="SSF50800">
    <property type="entry name" value="PK beta-barrel domain-like"/>
    <property type="match status" value="1"/>
</dbReference>
<feature type="domain" description="MOSC" evidence="1">
    <location>
        <begin position="101"/>
        <end position="263"/>
    </location>
</feature>
<name>A0A4Q2RTE4_9ACTN</name>
<dbReference type="Proteomes" id="UP000291838">
    <property type="component" value="Unassembled WGS sequence"/>
</dbReference>